<accession>A0A1E4TW77</accession>
<dbReference type="OrthoDB" id="5954824at2759"/>
<dbReference type="Gene3D" id="1.10.10.10">
    <property type="entry name" value="Winged helix-like DNA-binding domain superfamily/Winged helix DNA-binding domain"/>
    <property type="match status" value="1"/>
</dbReference>
<feature type="domain" description="FHA" evidence="8">
    <location>
        <begin position="71"/>
        <end position="129"/>
    </location>
</feature>
<feature type="region of interest" description="Disordered" evidence="7">
    <location>
        <begin position="212"/>
        <end position="238"/>
    </location>
</feature>
<feature type="compositionally biased region" description="Low complexity" evidence="7">
    <location>
        <begin position="519"/>
        <end position="548"/>
    </location>
</feature>
<evidence type="ECO:0000259" key="8">
    <source>
        <dbReference type="PROSITE" id="PS50006"/>
    </source>
</evidence>
<keyword evidence="11" id="KW-1185">Reference proteome</keyword>
<evidence type="ECO:0008006" key="12">
    <source>
        <dbReference type="Google" id="ProtNLM"/>
    </source>
</evidence>
<feature type="region of interest" description="Disordered" evidence="7">
    <location>
        <begin position="480"/>
        <end position="552"/>
    </location>
</feature>
<name>A0A1E4TW77_PACTA</name>
<dbReference type="PROSITE" id="PS00658">
    <property type="entry name" value="FORK_HEAD_2"/>
    <property type="match status" value="1"/>
</dbReference>
<reference evidence="11" key="1">
    <citation type="submission" date="2016-05" db="EMBL/GenBank/DDBJ databases">
        <title>Comparative genomics of biotechnologically important yeasts.</title>
        <authorList>
            <consortium name="DOE Joint Genome Institute"/>
            <person name="Riley R."/>
            <person name="Haridas S."/>
            <person name="Wolfe K.H."/>
            <person name="Lopes M.R."/>
            <person name="Hittinger C.T."/>
            <person name="Goker M."/>
            <person name="Salamov A."/>
            <person name="Wisecaver J."/>
            <person name="Long T.M."/>
            <person name="Aerts A.L."/>
            <person name="Barry K."/>
            <person name="Choi C."/>
            <person name="Clum A."/>
            <person name="Coughlan A.Y."/>
            <person name="Deshpande S."/>
            <person name="Douglass A.P."/>
            <person name="Hanson S.J."/>
            <person name="Klenk H.-P."/>
            <person name="Labutti K."/>
            <person name="Lapidus A."/>
            <person name="Lindquist E."/>
            <person name="Lipzen A."/>
            <person name="Meier-Kolthoff J.P."/>
            <person name="Ohm R.A."/>
            <person name="Otillar R.P."/>
            <person name="Pangilinan J."/>
            <person name="Peng Y."/>
            <person name="Rokas A."/>
            <person name="Rosa C.A."/>
            <person name="Scheuner C."/>
            <person name="Sibirny A.A."/>
            <person name="Slot J.C."/>
            <person name="Stielow J.B."/>
            <person name="Sun H."/>
            <person name="Kurtzman C.P."/>
            <person name="Blackwell M."/>
            <person name="Grigoriev I.V."/>
            <person name="Jeffries T.W."/>
        </authorList>
    </citation>
    <scope>NUCLEOTIDE SEQUENCE [LARGE SCALE GENOMIC DNA]</scope>
    <source>
        <strain evidence="11">NRRL Y-2460</strain>
    </source>
</reference>
<feature type="region of interest" description="Disordered" evidence="7">
    <location>
        <begin position="360"/>
        <end position="380"/>
    </location>
</feature>
<dbReference type="GO" id="GO:0000981">
    <property type="term" value="F:DNA-binding transcription factor activity, RNA polymerase II-specific"/>
    <property type="evidence" value="ECO:0007669"/>
    <property type="project" value="TreeGrafter"/>
</dbReference>
<dbReference type="SUPFAM" id="SSF49879">
    <property type="entry name" value="SMAD/FHA domain"/>
    <property type="match status" value="1"/>
</dbReference>
<evidence type="ECO:0000256" key="6">
    <source>
        <dbReference type="PROSITE-ProRule" id="PRU00089"/>
    </source>
</evidence>
<evidence type="ECO:0000256" key="1">
    <source>
        <dbReference type="ARBA" id="ARBA00004123"/>
    </source>
</evidence>
<dbReference type="GO" id="GO:0000978">
    <property type="term" value="F:RNA polymerase II cis-regulatory region sequence-specific DNA binding"/>
    <property type="evidence" value="ECO:0007669"/>
    <property type="project" value="TreeGrafter"/>
</dbReference>
<evidence type="ECO:0000256" key="3">
    <source>
        <dbReference type="ARBA" id="ARBA00023125"/>
    </source>
</evidence>
<dbReference type="Proteomes" id="UP000094236">
    <property type="component" value="Unassembled WGS sequence"/>
</dbReference>
<keyword evidence="2" id="KW-0805">Transcription regulation</keyword>
<feature type="compositionally biased region" description="Polar residues" evidence="7">
    <location>
        <begin position="212"/>
        <end position="223"/>
    </location>
</feature>
<keyword evidence="3 6" id="KW-0238">DNA-binding</keyword>
<dbReference type="InterPro" id="IPR036388">
    <property type="entry name" value="WH-like_DNA-bd_sf"/>
</dbReference>
<dbReference type="EMBL" id="KV454013">
    <property type="protein sequence ID" value="ODV96015.1"/>
    <property type="molecule type" value="Genomic_DNA"/>
</dbReference>
<evidence type="ECO:0000256" key="2">
    <source>
        <dbReference type="ARBA" id="ARBA00023015"/>
    </source>
</evidence>
<dbReference type="GO" id="GO:0005634">
    <property type="term" value="C:nucleus"/>
    <property type="evidence" value="ECO:0007669"/>
    <property type="project" value="UniProtKB-SubCell"/>
</dbReference>
<dbReference type="PANTHER" id="PTHR45881:SF1">
    <property type="entry name" value="FORK HEAD PROTEIN HOMOLOG 2"/>
    <property type="match status" value="1"/>
</dbReference>
<dbReference type="InterPro" id="IPR036390">
    <property type="entry name" value="WH_DNA-bd_sf"/>
</dbReference>
<dbReference type="Gene3D" id="2.60.200.20">
    <property type="match status" value="1"/>
</dbReference>
<comment type="subcellular location">
    <subcellularLocation>
        <location evidence="1 6">Nucleus</location>
    </subcellularLocation>
</comment>
<sequence length="613" mass="67619">MAMKEEESIIPYDDPNELINQVISTLAVPADSEETNVSRQYNNSKNDQNEIQAYAKIAGKDWTYYVKALVVSIGRNTDSDRDDESVDIDLGPSKVVSRRHAVISYNLTQRKWELKVLGRNGLKIDGVRAQNPGADSEAISLQSGNIVDIGGTQMMFILPDSSPVIARHFLENLKQLRKNNTLDLSRFPGYENSIIGGNSNLKGFQIFNKSQLNDGNTHSSSPGSKIGEQDLSKDESKDIKPPFSYATMITQAILSNSEGILSLSEIYDWIASHYAYYRHSKTGWQNSIRHNLSLNKAFEKVPRKPNEPGKGMKWCISPAYKNEFLKKYENGGIKARRGSSVTRQLHLHLLRNKKLPEDSAFQNNITTPNTTTTTTTTNPLPSLNINANNHHQLDLLPKPPQIQIKNMQQLSQQQQYHHQLPMHAAASAYAYPPAYQQLQPAPTIHQALQHQQQQPPPQMMINTYSNGMLGSFHNGSADLKSNGINATNNNNGNGNVNRNGNGNGNIINQTHVRLPPPTTATNTSNNNNTTMTGTATSNSSSDPTPNNNILATPNEKRQLLPNGLSSPQALLSAERGAGGNGKNNFGDFVYSSPTKDHQDLDLNLDVAKLGGDH</sequence>
<gene>
    <name evidence="10" type="ORF">PACTADRAFT_75202</name>
</gene>
<dbReference type="InterPro" id="IPR018122">
    <property type="entry name" value="TF_fork_head_CS_1"/>
</dbReference>
<dbReference type="PRINTS" id="PR00053">
    <property type="entry name" value="FORKHEAD"/>
</dbReference>
<evidence type="ECO:0000256" key="5">
    <source>
        <dbReference type="ARBA" id="ARBA00023242"/>
    </source>
</evidence>
<evidence type="ECO:0000313" key="10">
    <source>
        <dbReference type="EMBL" id="ODV96015.1"/>
    </source>
</evidence>
<feature type="compositionally biased region" description="Low complexity" evidence="7">
    <location>
        <begin position="482"/>
        <end position="508"/>
    </location>
</feature>
<feature type="compositionally biased region" description="Basic and acidic residues" evidence="7">
    <location>
        <begin position="227"/>
        <end position="238"/>
    </location>
</feature>
<dbReference type="CDD" id="cd00059">
    <property type="entry name" value="FH_FOX"/>
    <property type="match status" value="1"/>
</dbReference>
<dbReference type="PROSITE" id="PS00657">
    <property type="entry name" value="FORK_HEAD_1"/>
    <property type="match status" value="1"/>
</dbReference>
<dbReference type="PANTHER" id="PTHR45881">
    <property type="entry name" value="CHECKPOINT SUPPRESSOR 1-LIKE, ISOFORM A-RELATED"/>
    <property type="match status" value="1"/>
</dbReference>
<dbReference type="PROSITE" id="PS50006">
    <property type="entry name" value="FHA_DOMAIN"/>
    <property type="match status" value="1"/>
</dbReference>
<evidence type="ECO:0000256" key="7">
    <source>
        <dbReference type="SAM" id="MobiDB-lite"/>
    </source>
</evidence>
<protein>
    <recommendedName>
        <fullName evidence="12">Fork-head domain-containing protein</fullName>
    </recommendedName>
</protein>
<dbReference type="Pfam" id="PF00498">
    <property type="entry name" value="FHA"/>
    <property type="match status" value="1"/>
</dbReference>
<dbReference type="SMART" id="SM00240">
    <property type="entry name" value="FHA"/>
    <property type="match status" value="1"/>
</dbReference>
<proteinExistence type="predicted"/>
<dbReference type="SUPFAM" id="SSF46785">
    <property type="entry name" value="Winged helix' DNA-binding domain"/>
    <property type="match status" value="1"/>
</dbReference>
<dbReference type="FunFam" id="1.10.10.10:FF:000030">
    <property type="entry name" value="Forkhead box protein K2"/>
    <property type="match status" value="1"/>
</dbReference>
<evidence type="ECO:0000256" key="4">
    <source>
        <dbReference type="ARBA" id="ARBA00023163"/>
    </source>
</evidence>
<keyword evidence="5 6" id="KW-0539">Nucleus</keyword>
<dbReference type="AlphaFoldDB" id="A0A1E4TW77"/>
<feature type="region of interest" description="Disordered" evidence="7">
    <location>
        <begin position="573"/>
        <end position="596"/>
    </location>
</feature>
<dbReference type="InterPro" id="IPR008984">
    <property type="entry name" value="SMAD_FHA_dom_sf"/>
</dbReference>
<dbReference type="InterPro" id="IPR001766">
    <property type="entry name" value="Fork_head_dom"/>
</dbReference>
<dbReference type="CDD" id="cd22701">
    <property type="entry name" value="FHA_FKH1-like"/>
    <property type="match status" value="1"/>
</dbReference>
<dbReference type="InterPro" id="IPR030456">
    <property type="entry name" value="TF_fork_head_CS_2"/>
</dbReference>
<feature type="domain" description="Fork-head" evidence="9">
    <location>
        <begin position="240"/>
        <end position="338"/>
    </location>
</feature>
<feature type="compositionally biased region" description="Low complexity" evidence="7">
    <location>
        <begin position="363"/>
        <end position="380"/>
    </location>
</feature>
<dbReference type="InterPro" id="IPR000253">
    <property type="entry name" value="FHA_dom"/>
</dbReference>
<dbReference type="STRING" id="669874.A0A1E4TW77"/>
<dbReference type="SMART" id="SM00339">
    <property type="entry name" value="FH"/>
    <property type="match status" value="1"/>
</dbReference>
<feature type="DNA-binding region" description="Fork-head" evidence="6">
    <location>
        <begin position="240"/>
        <end position="338"/>
    </location>
</feature>
<dbReference type="Pfam" id="PF00250">
    <property type="entry name" value="Forkhead"/>
    <property type="match status" value="1"/>
</dbReference>
<dbReference type="GO" id="GO:2000221">
    <property type="term" value="P:negative regulation of pseudohyphal growth"/>
    <property type="evidence" value="ECO:0007669"/>
    <property type="project" value="UniProtKB-ARBA"/>
</dbReference>
<evidence type="ECO:0000259" key="9">
    <source>
        <dbReference type="PROSITE" id="PS50039"/>
    </source>
</evidence>
<organism evidence="10 11">
    <name type="scientific">Pachysolen tannophilus NRRL Y-2460</name>
    <dbReference type="NCBI Taxonomy" id="669874"/>
    <lineage>
        <taxon>Eukaryota</taxon>
        <taxon>Fungi</taxon>
        <taxon>Dikarya</taxon>
        <taxon>Ascomycota</taxon>
        <taxon>Saccharomycotina</taxon>
        <taxon>Pichiomycetes</taxon>
        <taxon>Pachysolenaceae</taxon>
        <taxon>Pachysolen</taxon>
    </lineage>
</organism>
<keyword evidence="4" id="KW-0804">Transcription</keyword>
<evidence type="ECO:0000313" key="11">
    <source>
        <dbReference type="Proteomes" id="UP000094236"/>
    </source>
</evidence>
<dbReference type="PROSITE" id="PS50039">
    <property type="entry name" value="FORK_HEAD_3"/>
    <property type="match status" value="1"/>
</dbReference>